<dbReference type="PANTHER" id="PTHR11575">
    <property type="entry name" value="5'-NUCLEOTIDASE-RELATED"/>
    <property type="match status" value="1"/>
</dbReference>
<dbReference type="Proteomes" id="UP001596407">
    <property type="component" value="Unassembled WGS sequence"/>
</dbReference>
<protein>
    <submittedName>
        <fullName evidence="4">Bifunctional metallophosphatase/5'-nucleotidase</fullName>
    </submittedName>
</protein>
<dbReference type="PANTHER" id="PTHR11575:SF24">
    <property type="entry name" value="5'-NUCLEOTIDASE"/>
    <property type="match status" value="1"/>
</dbReference>
<comment type="caution">
    <text evidence="4">The sequence shown here is derived from an EMBL/GenBank/DDBJ whole genome shotgun (WGS) entry which is preliminary data.</text>
</comment>
<reference evidence="4 5" key="1">
    <citation type="journal article" date="2019" name="Int. J. Syst. Evol. Microbiol.">
        <title>The Global Catalogue of Microorganisms (GCM) 10K type strain sequencing project: providing services to taxonomists for standard genome sequencing and annotation.</title>
        <authorList>
            <consortium name="The Broad Institute Genomics Platform"/>
            <consortium name="The Broad Institute Genome Sequencing Center for Infectious Disease"/>
            <person name="Wu L."/>
            <person name="Ma J."/>
        </authorList>
    </citation>
    <scope>NUCLEOTIDE SEQUENCE [LARGE SCALE GENOMIC DNA]</scope>
    <source>
        <strain evidence="4 5">DT72</strain>
    </source>
</reference>
<dbReference type="InterPro" id="IPR006179">
    <property type="entry name" value="5_nucleotidase/apyrase"/>
</dbReference>
<evidence type="ECO:0000313" key="5">
    <source>
        <dbReference type="Proteomes" id="UP001596407"/>
    </source>
</evidence>
<dbReference type="PRINTS" id="PR01607">
    <property type="entry name" value="APYRASEFAMLY"/>
</dbReference>
<dbReference type="Gene3D" id="3.90.780.10">
    <property type="entry name" value="5'-Nucleotidase, C-terminal domain"/>
    <property type="match status" value="1"/>
</dbReference>
<keyword evidence="5" id="KW-1185">Reference proteome</keyword>
<dbReference type="SUPFAM" id="SSF56300">
    <property type="entry name" value="Metallo-dependent phosphatases"/>
    <property type="match status" value="1"/>
</dbReference>
<dbReference type="CDD" id="cd00845">
    <property type="entry name" value="MPP_UshA_N_like"/>
    <property type="match status" value="1"/>
</dbReference>
<evidence type="ECO:0000313" key="4">
    <source>
        <dbReference type="EMBL" id="MFC7080092.1"/>
    </source>
</evidence>
<evidence type="ECO:0000259" key="2">
    <source>
        <dbReference type="Pfam" id="PF00149"/>
    </source>
</evidence>
<proteinExistence type="predicted"/>
<evidence type="ECO:0000259" key="3">
    <source>
        <dbReference type="Pfam" id="PF02872"/>
    </source>
</evidence>
<dbReference type="EMBL" id="JBHSZH010000005">
    <property type="protein sequence ID" value="MFC7080092.1"/>
    <property type="molecule type" value="Genomic_DNA"/>
</dbReference>
<organism evidence="4 5">
    <name type="scientific">Halorussus caseinilyticus</name>
    <dbReference type="NCBI Taxonomy" id="3034025"/>
    <lineage>
        <taxon>Archaea</taxon>
        <taxon>Methanobacteriati</taxon>
        <taxon>Methanobacteriota</taxon>
        <taxon>Stenosarchaea group</taxon>
        <taxon>Halobacteria</taxon>
        <taxon>Halobacteriales</taxon>
        <taxon>Haladaptataceae</taxon>
        <taxon>Halorussus</taxon>
    </lineage>
</organism>
<dbReference type="RefSeq" id="WP_382210383.1">
    <property type="nucleotide sequence ID" value="NZ_JBHSZH010000005.1"/>
</dbReference>
<dbReference type="InterPro" id="IPR008334">
    <property type="entry name" value="5'-Nucleotdase_C"/>
</dbReference>
<dbReference type="SUPFAM" id="SSF55816">
    <property type="entry name" value="5'-nucleotidase (syn. UDP-sugar hydrolase), C-terminal domain"/>
    <property type="match status" value="1"/>
</dbReference>
<dbReference type="Pfam" id="PF02872">
    <property type="entry name" value="5_nucleotid_C"/>
    <property type="match status" value="1"/>
</dbReference>
<dbReference type="AlphaFoldDB" id="A0ABD5WHV2"/>
<gene>
    <name evidence="4" type="ORF">ACFQJ6_08150</name>
</gene>
<dbReference type="InterPro" id="IPR004843">
    <property type="entry name" value="Calcineurin-like_PHP"/>
</dbReference>
<name>A0ABD5WHV2_9EURY</name>
<accession>A0ABD5WHV2</accession>
<dbReference type="Gene3D" id="3.60.21.10">
    <property type="match status" value="1"/>
</dbReference>
<keyword evidence="1" id="KW-0732">Signal</keyword>
<dbReference type="InterPro" id="IPR036907">
    <property type="entry name" value="5'-Nucleotdase_C_sf"/>
</dbReference>
<sequence length="441" mass="48077">MLQYSDIENAYDDPERVGRLAGTIESLRDDRTVVVGTGDDTAPGVLALRTDGRQSLDFFRAVEPDVETFGNHDFDFDTDQLRGIIADSPQTWLSANVYGTDGGRFADVDPTAVVERGGERIGLVGVTDPETPDISVGANELTVTDPVDEVREALPALRERTDYVVVLAHLRDSTERTIAEFDGVDAVLGGHVHSERHDRVEDTLLLRPGANGRVVWEVELGERATATRHAVADGPRDETVASALRDRMEATGLTEVVGRVEDPIVREAERHYGGECRLANLVTDAYRWATGADVGFTQTGGLRDGPALSGEVTVADLVGVSPFDGELHTVSLTGERVRELVAESYAPDDPEGRTWRGHFAGLEIVHDPEDGRIREVRHDGDSLDPEAELSVATNAYVVEYAVETLTTDDVVESFGVQYDAIVEYVREDGLDAKIEGRLREA</sequence>
<dbReference type="InterPro" id="IPR029052">
    <property type="entry name" value="Metallo-depent_PP-like"/>
</dbReference>
<feature type="domain" description="Calcineurin-like phosphoesterase" evidence="2">
    <location>
        <begin position="28"/>
        <end position="194"/>
    </location>
</feature>
<evidence type="ECO:0000256" key="1">
    <source>
        <dbReference type="ARBA" id="ARBA00022729"/>
    </source>
</evidence>
<dbReference type="Pfam" id="PF00149">
    <property type="entry name" value="Metallophos"/>
    <property type="match status" value="1"/>
</dbReference>
<feature type="domain" description="5'-Nucleotidase C-terminal" evidence="3">
    <location>
        <begin position="256"/>
        <end position="398"/>
    </location>
</feature>